<dbReference type="InterPro" id="IPR013087">
    <property type="entry name" value="Znf_C2H2_type"/>
</dbReference>
<evidence type="ECO:0000259" key="2">
    <source>
        <dbReference type="PROSITE" id="PS51194"/>
    </source>
</evidence>
<dbReference type="Gene3D" id="3.40.50.10810">
    <property type="entry name" value="Tandem AAA-ATPase domain"/>
    <property type="match status" value="2"/>
</dbReference>
<dbReference type="Gene3D" id="3.40.50.300">
    <property type="entry name" value="P-loop containing nucleotide triphosphate hydrolases"/>
    <property type="match status" value="1"/>
</dbReference>
<dbReference type="PROSITE" id="PS00028">
    <property type="entry name" value="ZINC_FINGER_C2H2_1"/>
    <property type="match status" value="1"/>
</dbReference>
<name>A0ABT9ZY13_9BACI</name>
<dbReference type="Proteomes" id="UP001230005">
    <property type="component" value="Unassembled WGS sequence"/>
</dbReference>
<dbReference type="PANTHER" id="PTHR45766:SF6">
    <property type="entry name" value="SWI_SNF-RELATED MATRIX-ASSOCIATED ACTIN-DEPENDENT REGULATOR OF CHROMATIN SUBFAMILY A-LIKE PROTEIN 1"/>
    <property type="match status" value="1"/>
</dbReference>
<accession>A0ABT9ZY13</accession>
<organism evidence="3 4">
    <name type="scientific">Evansella vedderi</name>
    <dbReference type="NCBI Taxonomy" id="38282"/>
    <lineage>
        <taxon>Bacteria</taxon>
        <taxon>Bacillati</taxon>
        <taxon>Bacillota</taxon>
        <taxon>Bacilli</taxon>
        <taxon>Bacillales</taxon>
        <taxon>Bacillaceae</taxon>
        <taxon>Evansella</taxon>
    </lineage>
</organism>
<dbReference type="InterPro" id="IPR014001">
    <property type="entry name" value="Helicase_ATP-bd"/>
</dbReference>
<dbReference type="InterPro" id="IPR049730">
    <property type="entry name" value="SNF2/RAD54-like_C"/>
</dbReference>
<dbReference type="PROSITE" id="PS51194">
    <property type="entry name" value="HELICASE_CTER"/>
    <property type="match status" value="1"/>
</dbReference>
<gene>
    <name evidence="3" type="ORF">J2S74_002963</name>
</gene>
<dbReference type="SUPFAM" id="SSF52540">
    <property type="entry name" value="P-loop containing nucleoside triphosphate hydrolases"/>
    <property type="match status" value="2"/>
</dbReference>
<dbReference type="CDD" id="cd18793">
    <property type="entry name" value="SF2_C_SNF"/>
    <property type="match status" value="1"/>
</dbReference>
<keyword evidence="4" id="KW-1185">Reference proteome</keyword>
<dbReference type="SMART" id="SM00490">
    <property type="entry name" value="HELICc"/>
    <property type="match status" value="1"/>
</dbReference>
<evidence type="ECO:0000313" key="3">
    <source>
        <dbReference type="EMBL" id="MDQ0255581.1"/>
    </source>
</evidence>
<dbReference type="InterPro" id="IPR001650">
    <property type="entry name" value="Helicase_C-like"/>
</dbReference>
<dbReference type="Pfam" id="PF00176">
    <property type="entry name" value="SNF2-rel_dom"/>
    <property type="match status" value="1"/>
</dbReference>
<feature type="domain" description="Helicase C-terminal" evidence="2">
    <location>
        <begin position="526"/>
        <end position="691"/>
    </location>
</feature>
<reference evidence="3 4" key="1">
    <citation type="submission" date="2023-07" db="EMBL/GenBank/DDBJ databases">
        <title>Genomic Encyclopedia of Type Strains, Phase IV (KMG-IV): sequencing the most valuable type-strain genomes for metagenomic binning, comparative biology and taxonomic classification.</title>
        <authorList>
            <person name="Goeker M."/>
        </authorList>
    </citation>
    <scope>NUCLEOTIDE SEQUENCE [LARGE SCALE GENOMIC DNA]</scope>
    <source>
        <strain evidence="3 4">DSM 9768</strain>
    </source>
</reference>
<dbReference type="Pfam" id="PF00271">
    <property type="entry name" value="Helicase_C"/>
    <property type="match status" value="1"/>
</dbReference>
<evidence type="ECO:0000313" key="4">
    <source>
        <dbReference type="Proteomes" id="UP001230005"/>
    </source>
</evidence>
<dbReference type="PANTHER" id="PTHR45766">
    <property type="entry name" value="DNA ANNEALING HELICASE AND ENDONUCLEASE ZRANB3 FAMILY MEMBER"/>
    <property type="match status" value="1"/>
</dbReference>
<comment type="caution">
    <text evidence="3">The sequence shown here is derived from an EMBL/GenBank/DDBJ whole genome shotgun (WGS) entry which is preliminary data.</text>
</comment>
<keyword evidence="1" id="KW-0378">Hydrolase</keyword>
<keyword evidence="3" id="KW-0547">Nucleotide-binding</keyword>
<dbReference type="GO" id="GO:0004386">
    <property type="term" value="F:helicase activity"/>
    <property type="evidence" value="ECO:0007669"/>
    <property type="project" value="UniProtKB-KW"/>
</dbReference>
<dbReference type="InterPro" id="IPR038718">
    <property type="entry name" value="SNF2-like_sf"/>
</dbReference>
<proteinExistence type="predicted"/>
<dbReference type="EMBL" id="JAUSUG010000011">
    <property type="protein sequence ID" value="MDQ0255581.1"/>
    <property type="molecule type" value="Genomic_DNA"/>
</dbReference>
<keyword evidence="3" id="KW-0347">Helicase</keyword>
<dbReference type="InterPro" id="IPR000330">
    <property type="entry name" value="SNF2_N"/>
</dbReference>
<dbReference type="RefSeq" id="WP_307326565.1">
    <property type="nucleotide sequence ID" value="NZ_JAUSUG010000011.1"/>
</dbReference>
<protein>
    <submittedName>
        <fullName evidence="3">SNF2 family DNA or RNA helicase</fullName>
    </submittedName>
</protein>
<evidence type="ECO:0000256" key="1">
    <source>
        <dbReference type="ARBA" id="ARBA00022801"/>
    </source>
</evidence>
<dbReference type="SMART" id="SM00487">
    <property type="entry name" value="DEXDc"/>
    <property type="match status" value="1"/>
</dbReference>
<dbReference type="InterPro" id="IPR027417">
    <property type="entry name" value="P-loop_NTPase"/>
</dbReference>
<sequence>MKLNYTNQGLEFRSDSFDEALLKSECFKTEKIHTENLLSWHYLVTASSDNVTDTKSYKQLRLWGLAPNDGVEVTQNVLNSKRKGYKWDMTPIHYLDGTPQYERALELVKGKFGGPLRDGSTLFPYQIETAAAMIAKGRLLNAFDMGLGKTRTSLAGALADPSNKRFLIITMSRNINDWVREIETLGHEDDYIILQHAGDLKSQKRIHLVSYEKWSADRVKFAKKPQEECPDCGMSHKRAWKSTLGYCYVCKTSHEPYRVNDDGIYIRWSEDDLPEQCPSCKKDWKGRYQCTHCDYTVIESRKKALHTYYHNGYNACIVDEAQYIKNGKSKRALAVQRVKTNKRFALSGTPAENGADDLFWLLGWLTGFTSRFEDPITNKPYKGYGKTGEENFREYFAGGKKRRVLDIDSVEARASHHEQLWGILDTLMVRKKKQDDGVKEHTKVPKPEHHRMHLNLHEAERELYDKFVEEFKEWYELELAKKEAAEARDETYRISTIEICAWMDKLRKAASSPWQYEEYDAKKSKGTTSKLEYTKNKARDLLRRNKKMLIFSGHKNTVEQLGLLLDGVLPGKEAGYIHGGVKMEYRWELMKRFQDPSDPLSILVMSHKTGAESYTLTEAKAVFLYDLDFNPKKIEQCYSRAVRLGQLDKVDVYWLLGVDTIDVNMHGLVLSKASGVDIAIDRKELDFNELAKEFKGDGVGSGPTAIDYEEFASEMLSRGTKREEIA</sequence>
<keyword evidence="3" id="KW-0067">ATP-binding</keyword>